<feature type="region of interest" description="Disordered" evidence="1">
    <location>
        <begin position="304"/>
        <end position="371"/>
    </location>
</feature>
<evidence type="ECO:0000313" key="3">
    <source>
        <dbReference type="Proteomes" id="UP000009168"/>
    </source>
</evidence>
<dbReference type="EMBL" id="GG662644">
    <property type="protein sequence ID" value="EAR99157.2"/>
    <property type="molecule type" value="Genomic_DNA"/>
</dbReference>
<evidence type="ECO:0000256" key="1">
    <source>
        <dbReference type="SAM" id="MobiDB-lite"/>
    </source>
</evidence>
<feature type="compositionally biased region" description="Polar residues" evidence="1">
    <location>
        <begin position="353"/>
        <end position="362"/>
    </location>
</feature>
<feature type="compositionally biased region" description="Low complexity" evidence="1">
    <location>
        <begin position="307"/>
        <end position="321"/>
    </location>
</feature>
<evidence type="ECO:0000313" key="2">
    <source>
        <dbReference type="EMBL" id="EAR99157.2"/>
    </source>
</evidence>
<reference evidence="3" key="1">
    <citation type="journal article" date="2006" name="PLoS Biol.">
        <title>Macronuclear genome sequence of the ciliate Tetrahymena thermophila, a model eukaryote.</title>
        <authorList>
            <person name="Eisen J.A."/>
            <person name="Coyne R.S."/>
            <person name="Wu M."/>
            <person name="Wu D."/>
            <person name="Thiagarajan M."/>
            <person name="Wortman J.R."/>
            <person name="Badger J.H."/>
            <person name="Ren Q."/>
            <person name="Amedeo P."/>
            <person name="Jones K.M."/>
            <person name="Tallon L.J."/>
            <person name="Delcher A.L."/>
            <person name="Salzberg S.L."/>
            <person name="Silva J.C."/>
            <person name="Haas B.J."/>
            <person name="Majoros W.H."/>
            <person name="Farzad M."/>
            <person name="Carlton J.M."/>
            <person name="Smith R.K. Jr."/>
            <person name="Garg J."/>
            <person name="Pearlman R.E."/>
            <person name="Karrer K.M."/>
            <person name="Sun L."/>
            <person name="Manning G."/>
            <person name="Elde N.C."/>
            <person name="Turkewitz A.P."/>
            <person name="Asai D.J."/>
            <person name="Wilkes D.E."/>
            <person name="Wang Y."/>
            <person name="Cai H."/>
            <person name="Collins K."/>
            <person name="Stewart B.A."/>
            <person name="Lee S.R."/>
            <person name="Wilamowska K."/>
            <person name="Weinberg Z."/>
            <person name="Ruzzo W.L."/>
            <person name="Wloga D."/>
            <person name="Gaertig J."/>
            <person name="Frankel J."/>
            <person name="Tsao C.-C."/>
            <person name="Gorovsky M.A."/>
            <person name="Keeling P.J."/>
            <person name="Waller R.F."/>
            <person name="Patron N.J."/>
            <person name="Cherry J.M."/>
            <person name="Stover N.A."/>
            <person name="Krieger C.J."/>
            <person name="del Toro C."/>
            <person name="Ryder H.F."/>
            <person name="Williamson S.C."/>
            <person name="Barbeau R.A."/>
            <person name="Hamilton E.P."/>
            <person name="Orias E."/>
        </authorList>
    </citation>
    <scope>NUCLEOTIDE SEQUENCE [LARGE SCALE GENOMIC DNA]</scope>
    <source>
        <strain evidence="3">SB210</strain>
    </source>
</reference>
<organism evidence="2 3">
    <name type="scientific">Tetrahymena thermophila (strain SB210)</name>
    <dbReference type="NCBI Taxonomy" id="312017"/>
    <lineage>
        <taxon>Eukaryota</taxon>
        <taxon>Sar</taxon>
        <taxon>Alveolata</taxon>
        <taxon>Ciliophora</taxon>
        <taxon>Intramacronucleata</taxon>
        <taxon>Oligohymenophorea</taxon>
        <taxon>Hymenostomatida</taxon>
        <taxon>Tetrahymenina</taxon>
        <taxon>Tetrahymenidae</taxon>
        <taxon>Tetrahymena</taxon>
    </lineage>
</organism>
<proteinExistence type="predicted"/>
<dbReference type="AlphaFoldDB" id="Q23R91"/>
<dbReference type="GeneID" id="7834824"/>
<feature type="compositionally biased region" description="Polar residues" evidence="1">
    <location>
        <begin position="8"/>
        <end position="21"/>
    </location>
</feature>
<feature type="compositionally biased region" description="Basic and acidic residues" evidence="1">
    <location>
        <begin position="322"/>
        <end position="331"/>
    </location>
</feature>
<dbReference type="InParanoid" id="Q23R91"/>
<name>Q23R91_TETTS</name>
<gene>
    <name evidence="2" type="ORF">TTHERM_00389970</name>
</gene>
<feature type="compositionally biased region" description="Low complexity" evidence="1">
    <location>
        <begin position="334"/>
        <end position="347"/>
    </location>
</feature>
<dbReference type="HOGENOM" id="CLU_451672_0_0_1"/>
<dbReference type="InterPro" id="IPR011992">
    <property type="entry name" value="EF-hand-dom_pair"/>
</dbReference>
<dbReference type="RefSeq" id="XP_001019402.2">
    <property type="nucleotide sequence ID" value="XM_001019402.3"/>
</dbReference>
<evidence type="ECO:0008006" key="4">
    <source>
        <dbReference type="Google" id="ProtNLM"/>
    </source>
</evidence>
<protein>
    <recommendedName>
        <fullName evidence="4">EF-hand domain-containing protein</fullName>
    </recommendedName>
</protein>
<dbReference type="SUPFAM" id="SSF47473">
    <property type="entry name" value="EF-hand"/>
    <property type="match status" value="1"/>
</dbReference>
<keyword evidence="3" id="KW-1185">Reference proteome</keyword>
<dbReference type="KEGG" id="tet:TTHERM_00389970"/>
<dbReference type="Proteomes" id="UP000009168">
    <property type="component" value="Unassembled WGS sequence"/>
</dbReference>
<feature type="region of interest" description="Disordered" evidence="1">
    <location>
        <begin position="1"/>
        <end position="21"/>
    </location>
</feature>
<sequence length="617" mass="71846">MSELFESVIQSRNPSQKSSRISLKGLKKPTAQPKILKQQTTENAYKSFILPQYQNLCEYSFLNNNLQLSTTASQTKDKLNEINQMIRNSQIQSKQQVNYQKESKQLKNENTINWLKKRYIDSGNKKYFGDQEDVQQSKFIKSIFENITRHLKTPEGVQINDLNRLIQQYELPLSFQVLSKIYQIVDHDRDSILNLQEFQDLILNDNANKIFLDQFKHRYKQYQNIIYKPTSLSALCIFISFRINHDFLTEFLYDSNFQVKDKSLGLIKMLDLIKVQGQTRIKSDFDKRMIRKLNVEQTAQLGFVSPQQKQNQQESSLQNEKSSLKQNDEIIYKNNNTSSDSNNDSDSFYSELDNMQKSSTTQRKSEKIIINTSDSKKNLNVKKTEFQKQMDQIIQKANSQGEKSAKNSYKAKRSLLQEIQVENQKVILSSIDSTKQLSTQKKAPFLPGLNLNTTNQTLQNYQSTKKFHSILDDKQQNENQMDEIKETTILNNSQLVPSYLKKNSSQGDITQKANKQGYSKHMTYLMDLTLQEAVNSKQSQIARKLMNIEDSAIIQQYRKKMDQIKTYQEQKKQLISPTPSPNKHFFTQEILQQLEGTSFAPKNKGFFQNQLSIAQQQ</sequence>
<accession>Q23R91</accession>